<dbReference type="OrthoDB" id="2192310at2"/>
<feature type="region of interest" description="Disordered" evidence="1">
    <location>
        <begin position="364"/>
        <end position="385"/>
    </location>
</feature>
<evidence type="ECO:0000313" key="4">
    <source>
        <dbReference type="EMBL" id="EOT60440.1"/>
    </source>
</evidence>
<feature type="chain" id="PRO_5004365735" description="WxL domain-containing protein" evidence="2">
    <location>
        <begin position="28"/>
        <end position="1108"/>
    </location>
</feature>
<dbReference type="Proteomes" id="UP000013858">
    <property type="component" value="Unassembled WGS sequence"/>
</dbReference>
<name>R2SQG5_9ENTE</name>
<evidence type="ECO:0000313" key="5">
    <source>
        <dbReference type="Proteomes" id="UP000013858"/>
    </source>
</evidence>
<protein>
    <recommendedName>
        <fullName evidence="7">WxL domain-containing protein</fullName>
    </recommendedName>
</protein>
<accession>R2SQG5</accession>
<dbReference type="EMBL" id="ASVY01000003">
    <property type="protein sequence ID" value="EOT60440.1"/>
    <property type="molecule type" value="Genomic_DNA"/>
</dbReference>
<keyword evidence="6" id="KW-1185">Reference proteome</keyword>
<sequence length="1108" mass="121981">MKNKKICFLSSLIVLSGMILGSHTAKAEVPTWPDWDGNPKTGWQKVADPVRTDITSWLNNPDKNIIVGDKNKALATVATGFSPGGVKRATAYPSEDTYFLRRRVDIPFIEFLPKSVGLNLGIPYKRASLGRNVDLGQSGAVRPAWNLNLKSLGLVFAVEDDVSTIQEASMGKITKYDLSPEEPTIDRTTFKVYTKEVSRVNLVNGFTMTALKYLYEVTIKDRQGDSYRVQVDQSYFPSKDGRVRVSFDIKNIGDKVIPKLMVGYNYTPEVKFTNYNINNTPSGSGIPGTVKYLGKNLGVYAVDGEGIYRAEIYPTFDRYGADSWAVWAEPFIGTYGMGSRDSSVFMKGFDDPSNLFSKGQEDKGIVKDTPINDEPKTNVEGGSDTTISMKWNPQDLAVGDTRNTAWIYGSEIKDIYPLLNLIDEDRKYAVAKDGEANAILRGTWRTYETITGAIKYTIDDGEEHSLHVHYDSENDMGSIELFEIPLTFKPTANHTVKIYMEDAEKRKTDIKTIVYSFDYPEPKIKGTSSIKVNNKVSNKIAIGGEFTYNMNLAMQTPYSKLFGNKASIPINTTIIDPTSLKDISITDGNKVVKGMFNSIGKTLDFTFDDDILADSSLQAQFTGKIIDSDSLIGESLVITPSEVIGKSGVETDFKDYSMPIADLPQATATIVSKVSAINIRYLIEGTTTPLGDELSKEGLIGSSDSIPSKVFTGYLLSKIMIDGVEQRPLTDPVAIEYGEIAEVIFYYQVKPVLETSLAISLPEISEGGKVTFTSTFKNTATAPSYLTDVLYETTEAFPKNVTVDLDSVKLNGQHLEAKAAVVDNGGKLKVNLGELESGDEYTLTYDVVSTITTPPLANVLEVKQAYILSGKSADKATVTASSGEVKTFTIKPRVADIAVQHLEEETETELAQEQLKQGVIGEETTFNANTIKGYVLSKVIIDSDEQPLSSVVKVKYGEHSTVRFYYKGVLEFSSVPSTMNFGTKALDGNEIRVNQPSYDAPLVVSDSRSDKKSWTLKAKITTPLTNENGKIIVGAIRYKSPESDEFLLNEGTQTLLTASNTETYDISATWGALKDSPGFKFELPAVKVKELGKYKGMIEYSLEDTYKP</sequence>
<feature type="signal peptide" evidence="2">
    <location>
        <begin position="1"/>
        <end position="27"/>
    </location>
</feature>
<organism evidence="3 5">
    <name type="scientific">Enterococcus haemoperoxidus ATCC BAA-382</name>
    <dbReference type="NCBI Taxonomy" id="1158608"/>
    <lineage>
        <taxon>Bacteria</taxon>
        <taxon>Bacillati</taxon>
        <taxon>Bacillota</taxon>
        <taxon>Bacilli</taxon>
        <taxon>Lactobacillales</taxon>
        <taxon>Enterococcaceae</taxon>
        <taxon>Enterococcus</taxon>
    </lineage>
</organism>
<dbReference type="eggNOG" id="ENOG50306V6">
    <property type="taxonomic scope" value="Bacteria"/>
</dbReference>
<dbReference type="Proteomes" id="UP000014197">
    <property type="component" value="Unassembled WGS sequence"/>
</dbReference>
<reference evidence="3 5" key="1">
    <citation type="submission" date="2013-02" db="EMBL/GenBank/DDBJ databases">
        <title>The Genome Sequence of Enterococcus haemoperoxidus BAA-382.</title>
        <authorList>
            <consortium name="The Broad Institute Genome Sequencing Platform"/>
            <consortium name="The Broad Institute Genome Sequencing Center for Infectious Disease"/>
            <person name="Earl A.M."/>
            <person name="Gilmore M.S."/>
            <person name="Lebreton F."/>
            <person name="Walker B."/>
            <person name="Young S.K."/>
            <person name="Zeng Q."/>
            <person name="Gargeya S."/>
            <person name="Fitzgerald M."/>
            <person name="Haas B."/>
            <person name="Abouelleil A."/>
            <person name="Alvarado L."/>
            <person name="Arachchi H.M."/>
            <person name="Berlin A.M."/>
            <person name="Chapman S.B."/>
            <person name="Dewar J."/>
            <person name="Goldberg J."/>
            <person name="Griggs A."/>
            <person name="Gujja S."/>
            <person name="Hansen M."/>
            <person name="Howarth C."/>
            <person name="Imamovic A."/>
            <person name="Larimer J."/>
            <person name="McCowan C."/>
            <person name="Murphy C."/>
            <person name="Neiman D."/>
            <person name="Pearson M."/>
            <person name="Priest M."/>
            <person name="Roberts A."/>
            <person name="Saif S."/>
            <person name="Shea T."/>
            <person name="Sisk P."/>
            <person name="Sykes S."/>
            <person name="Wortman J."/>
            <person name="Nusbaum C."/>
            <person name="Birren B."/>
        </authorList>
    </citation>
    <scope>NUCLEOTIDE SEQUENCE [LARGE SCALE GENOMIC DNA]</scope>
    <source>
        <strain evidence="3 5">ATCC BAA-382</strain>
    </source>
</reference>
<reference evidence="4 6" key="2">
    <citation type="submission" date="2013-03" db="EMBL/GenBank/DDBJ databases">
        <title>The Genome Sequence of Enterococcus haemoperoxidus BAA-382 (PacBio/Illumina hybrid assembly).</title>
        <authorList>
            <consortium name="The Broad Institute Genomics Platform"/>
            <consortium name="The Broad Institute Genome Sequencing Center for Infectious Disease"/>
            <person name="Earl A."/>
            <person name="Russ C."/>
            <person name="Gilmore M."/>
            <person name="Surin D."/>
            <person name="Walker B."/>
            <person name="Young S."/>
            <person name="Zeng Q."/>
            <person name="Gargeya S."/>
            <person name="Fitzgerald M."/>
            <person name="Haas B."/>
            <person name="Abouelleil A."/>
            <person name="Allen A.W."/>
            <person name="Alvarado L."/>
            <person name="Arachchi H.M."/>
            <person name="Berlin A.M."/>
            <person name="Chapman S.B."/>
            <person name="Gainer-Dewar J."/>
            <person name="Goldberg J."/>
            <person name="Griggs A."/>
            <person name="Gujja S."/>
            <person name="Hansen M."/>
            <person name="Howarth C."/>
            <person name="Imamovic A."/>
            <person name="Ireland A."/>
            <person name="Larimer J."/>
            <person name="McCowan C."/>
            <person name="Murphy C."/>
            <person name="Pearson M."/>
            <person name="Poon T.W."/>
            <person name="Priest M."/>
            <person name="Roberts A."/>
            <person name="Saif S."/>
            <person name="Shea T."/>
            <person name="Sisk P."/>
            <person name="Sykes S."/>
            <person name="Wortman J."/>
            <person name="Nusbaum C."/>
            <person name="Birren B."/>
        </authorList>
    </citation>
    <scope>NUCLEOTIDE SEQUENCE [LARGE SCALE GENOMIC DNA]</scope>
    <source>
        <strain evidence="4 6">ATCC BAA-382</strain>
    </source>
</reference>
<comment type="caution">
    <text evidence="3">The sequence shown here is derived from an EMBL/GenBank/DDBJ whole genome shotgun (WGS) entry which is preliminary data.</text>
</comment>
<gene>
    <name evidence="4" type="ORF">I583_03086</name>
    <name evidence="3" type="ORF">UAW_02120</name>
</gene>
<dbReference type="AlphaFoldDB" id="R2SQG5"/>
<dbReference type="STRING" id="155618.RV06_GL002394"/>
<dbReference type="EMBL" id="AJAR01000020">
    <property type="protein sequence ID" value="EOH95041.1"/>
    <property type="molecule type" value="Genomic_DNA"/>
</dbReference>
<proteinExistence type="predicted"/>
<dbReference type="RefSeq" id="WP_010762311.1">
    <property type="nucleotide sequence ID" value="NZ_KB946316.1"/>
</dbReference>
<evidence type="ECO:0000256" key="2">
    <source>
        <dbReference type="SAM" id="SignalP"/>
    </source>
</evidence>
<evidence type="ECO:0000313" key="6">
    <source>
        <dbReference type="Proteomes" id="UP000014197"/>
    </source>
</evidence>
<evidence type="ECO:0008006" key="7">
    <source>
        <dbReference type="Google" id="ProtNLM"/>
    </source>
</evidence>
<evidence type="ECO:0000313" key="3">
    <source>
        <dbReference type="EMBL" id="EOH95041.1"/>
    </source>
</evidence>
<keyword evidence="2" id="KW-0732">Signal</keyword>
<dbReference type="PATRIC" id="fig|1158608.3.peg.2086"/>
<evidence type="ECO:0000256" key="1">
    <source>
        <dbReference type="SAM" id="MobiDB-lite"/>
    </source>
</evidence>